<sequence length="107" mass="12290">MKNIFDNNGHGTMVAGIICAEELIDGVYHHSSLIICKITDYSHYKIKILLRALKYAIDLNVHIINLSMSLPVKKLSEEALNILENLIAEAHEKKLLLFRRLEIKIFF</sequence>
<name>A0ABU9LNU7_9BACL</name>
<dbReference type="InterPro" id="IPR036852">
    <property type="entry name" value="Peptidase_S8/S53_dom_sf"/>
</dbReference>
<evidence type="ECO:0000313" key="3">
    <source>
        <dbReference type="Proteomes" id="UP001398420"/>
    </source>
</evidence>
<proteinExistence type="predicted"/>
<reference evidence="2 3" key="1">
    <citation type="submission" date="2024-04" db="EMBL/GenBank/DDBJ databases">
        <authorList>
            <person name="Wu Y.S."/>
            <person name="Zhang L."/>
        </authorList>
    </citation>
    <scope>NUCLEOTIDE SEQUENCE [LARGE SCALE GENOMIC DNA]</scope>
    <source>
        <strain evidence="2 3">KG-01</strain>
    </source>
</reference>
<dbReference type="PROSITE" id="PS00137">
    <property type="entry name" value="SUBTILASE_HIS"/>
    <property type="match status" value="1"/>
</dbReference>
<evidence type="ECO:0000259" key="1">
    <source>
        <dbReference type="Pfam" id="PF00082"/>
    </source>
</evidence>
<dbReference type="Gene3D" id="3.40.50.200">
    <property type="entry name" value="Peptidase S8/S53 domain"/>
    <property type="match status" value="1"/>
</dbReference>
<dbReference type="SUPFAM" id="SSF52743">
    <property type="entry name" value="Subtilisin-like"/>
    <property type="match status" value="1"/>
</dbReference>
<organism evidence="2 3">
    <name type="scientific">Kurthia gibsonii</name>
    <dbReference type="NCBI Taxonomy" id="33946"/>
    <lineage>
        <taxon>Bacteria</taxon>
        <taxon>Bacillati</taxon>
        <taxon>Bacillota</taxon>
        <taxon>Bacilli</taxon>
        <taxon>Bacillales</taxon>
        <taxon>Caryophanaceae</taxon>
        <taxon>Kurthia</taxon>
    </lineage>
</organism>
<dbReference type="Pfam" id="PF00082">
    <property type="entry name" value="Peptidase_S8"/>
    <property type="match status" value="1"/>
</dbReference>
<feature type="domain" description="Peptidase S8/S53" evidence="1">
    <location>
        <begin position="5"/>
        <end position="69"/>
    </location>
</feature>
<protein>
    <submittedName>
        <fullName evidence="2">S8 family serine peptidase</fullName>
    </submittedName>
</protein>
<dbReference type="InterPro" id="IPR022398">
    <property type="entry name" value="Peptidase_S8_His-AS"/>
</dbReference>
<dbReference type="EMBL" id="JBCEWA010000006">
    <property type="protein sequence ID" value="MEL5988658.1"/>
    <property type="molecule type" value="Genomic_DNA"/>
</dbReference>
<dbReference type="RefSeq" id="WP_342303010.1">
    <property type="nucleotide sequence ID" value="NZ_JBCEWA010000006.1"/>
</dbReference>
<comment type="caution">
    <text evidence="2">The sequence shown here is derived from an EMBL/GenBank/DDBJ whole genome shotgun (WGS) entry which is preliminary data.</text>
</comment>
<dbReference type="InterPro" id="IPR000209">
    <property type="entry name" value="Peptidase_S8/S53_dom"/>
</dbReference>
<gene>
    <name evidence="2" type="ORF">AAF454_09600</name>
</gene>
<keyword evidence="3" id="KW-1185">Reference proteome</keyword>
<evidence type="ECO:0000313" key="2">
    <source>
        <dbReference type="EMBL" id="MEL5988658.1"/>
    </source>
</evidence>
<accession>A0ABU9LNU7</accession>
<dbReference type="Proteomes" id="UP001398420">
    <property type="component" value="Unassembled WGS sequence"/>
</dbReference>